<comment type="caution">
    <text evidence="4">The sequence shown here is derived from an EMBL/GenBank/DDBJ whole genome shotgun (WGS) entry which is preliminary data.</text>
</comment>
<dbReference type="PROSITE" id="PS50977">
    <property type="entry name" value="HTH_TETR_2"/>
    <property type="match status" value="1"/>
</dbReference>
<evidence type="ECO:0000259" key="3">
    <source>
        <dbReference type="PROSITE" id="PS50977"/>
    </source>
</evidence>
<dbReference type="PANTHER" id="PTHR43479">
    <property type="entry name" value="ACREF/ENVCD OPERON REPRESSOR-RELATED"/>
    <property type="match status" value="1"/>
</dbReference>
<evidence type="ECO:0000313" key="5">
    <source>
        <dbReference type="Proteomes" id="UP001519272"/>
    </source>
</evidence>
<dbReference type="Proteomes" id="UP001519272">
    <property type="component" value="Unassembled WGS sequence"/>
</dbReference>
<protein>
    <submittedName>
        <fullName evidence="4">AcrR family transcriptional regulator</fullName>
    </submittedName>
</protein>
<keyword evidence="5" id="KW-1185">Reference proteome</keyword>
<evidence type="ECO:0000256" key="1">
    <source>
        <dbReference type="ARBA" id="ARBA00023125"/>
    </source>
</evidence>
<dbReference type="PRINTS" id="PR00455">
    <property type="entry name" value="HTHTETR"/>
</dbReference>
<accession>A0ABS4FPQ9</accession>
<feature type="domain" description="HTH tetR-type" evidence="3">
    <location>
        <begin position="9"/>
        <end position="69"/>
    </location>
</feature>
<dbReference type="InterPro" id="IPR036271">
    <property type="entry name" value="Tet_transcr_reg_TetR-rel_C_sf"/>
</dbReference>
<organism evidence="4 5">
    <name type="scientific">Paenibacillus turicensis</name>
    <dbReference type="NCBI Taxonomy" id="160487"/>
    <lineage>
        <taxon>Bacteria</taxon>
        <taxon>Bacillati</taxon>
        <taxon>Bacillota</taxon>
        <taxon>Bacilli</taxon>
        <taxon>Bacillales</taxon>
        <taxon>Paenibacillaceae</taxon>
        <taxon>Paenibacillus</taxon>
    </lineage>
</organism>
<dbReference type="Pfam" id="PF08360">
    <property type="entry name" value="TetR_C_5"/>
    <property type="match status" value="1"/>
</dbReference>
<gene>
    <name evidence="4" type="ORF">J2Z32_001188</name>
</gene>
<reference evidence="4 5" key="1">
    <citation type="submission" date="2021-03" db="EMBL/GenBank/DDBJ databases">
        <title>Genomic Encyclopedia of Type Strains, Phase IV (KMG-IV): sequencing the most valuable type-strain genomes for metagenomic binning, comparative biology and taxonomic classification.</title>
        <authorList>
            <person name="Goeker M."/>
        </authorList>
    </citation>
    <scope>NUCLEOTIDE SEQUENCE [LARGE SCALE GENOMIC DNA]</scope>
    <source>
        <strain evidence="4 5">DSM 14349</strain>
    </source>
</reference>
<dbReference type="Pfam" id="PF00440">
    <property type="entry name" value="TetR_N"/>
    <property type="match status" value="1"/>
</dbReference>
<proteinExistence type="predicted"/>
<dbReference type="InterPro" id="IPR050624">
    <property type="entry name" value="HTH-type_Tx_Regulator"/>
</dbReference>
<evidence type="ECO:0000256" key="2">
    <source>
        <dbReference type="PROSITE-ProRule" id="PRU00335"/>
    </source>
</evidence>
<evidence type="ECO:0000313" key="4">
    <source>
        <dbReference type="EMBL" id="MBP1904565.1"/>
    </source>
</evidence>
<sequence>MNRVRSDGEETKRRILDKTSQLVIQKGYSIFTMNEVCEAAKVSKGSLYHHFPSKEELFLYVIKDDTMRWLDEWNQMKTSFTNIEEKWYGFAGYYASDFQNPLLREIENFERGREISEDVKQRLFEICYLGSQACRELVVEALEQNYFPPNEVEYYVVLITAMLEGIGKVNEMTRANMSLSQLQQQYRQALSVLLNGIRAGAS</sequence>
<name>A0ABS4FPQ9_9BACL</name>
<dbReference type="EMBL" id="JAGGKG010000004">
    <property type="protein sequence ID" value="MBP1904565.1"/>
    <property type="molecule type" value="Genomic_DNA"/>
</dbReference>
<dbReference type="InterPro" id="IPR013571">
    <property type="entry name" value="Tscrpt_reg_QacR_C"/>
</dbReference>
<dbReference type="InterPro" id="IPR009057">
    <property type="entry name" value="Homeodomain-like_sf"/>
</dbReference>
<dbReference type="SUPFAM" id="SSF48498">
    <property type="entry name" value="Tetracyclin repressor-like, C-terminal domain"/>
    <property type="match status" value="1"/>
</dbReference>
<dbReference type="Gene3D" id="1.10.10.60">
    <property type="entry name" value="Homeodomain-like"/>
    <property type="match status" value="1"/>
</dbReference>
<feature type="DNA-binding region" description="H-T-H motif" evidence="2">
    <location>
        <begin position="32"/>
        <end position="51"/>
    </location>
</feature>
<dbReference type="RefSeq" id="WP_210088243.1">
    <property type="nucleotide sequence ID" value="NZ_JAGGKG010000004.1"/>
</dbReference>
<dbReference type="PROSITE" id="PS01081">
    <property type="entry name" value="HTH_TETR_1"/>
    <property type="match status" value="1"/>
</dbReference>
<dbReference type="PANTHER" id="PTHR43479:SF11">
    <property type="entry name" value="ACREF_ENVCD OPERON REPRESSOR-RELATED"/>
    <property type="match status" value="1"/>
</dbReference>
<dbReference type="SUPFAM" id="SSF46689">
    <property type="entry name" value="Homeodomain-like"/>
    <property type="match status" value="1"/>
</dbReference>
<dbReference type="InterPro" id="IPR023772">
    <property type="entry name" value="DNA-bd_HTH_TetR-type_CS"/>
</dbReference>
<dbReference type="Gene3D" id="1.10.357.10">
    <property type="entry name" value="Tetracycline Repressor, domain 2"/>
    <property type="match status" value="1"/>
</dbReference>
<keyword evidence="1 2" id="KW-0238">DNA-binding</keyword>
<dbReference type="InterPro" id="IPR001647">
    <property type="entry name" value="HTH_TetR"/>
</dbReference>